<feature type="domain" description="ATP-grasp" evidence="2">
    <location>
        <begin position="149"/>
        <end position="353"/>
    </location>
</feature>
<dbReference type="SUPFAM" id="SSF56059">
    <property type="entry name" value="Glutathione synthetase ATP-binding domain-like"/>
    <property type="match status" value="1"/>
</dbReference>
<dbReference type="InterPro" id="IPR011761">
    <property type="entry name" value="ATP-grasp"/>
</dbReference>
<gene>
    <name evidence="3" type="ORF">COT87_02410</name>
</gene>
<proteinExistence type="predicted"/>
<dbReference type="PANTHER" id="PTHR21621:SF0">
    <property type="entry name" value="BETA-CITRYLGLUTAMATE SYNTHASE B-RELATED"/>
    <property type="match status" value="1"/>
</dbReference>
<dbReference type="GO" id="GO:0005737">
    <property type="term" value="C:cytoplasm"/>
    <property type="evidence" value="ECO:0007669"/>
    <property type="project" value="TreeGrafter"/>
</dbReference>
<dbReference type="Pfam" id="PF08443">
    <property type="entry name" value="RimK"/>
    <property type="match status" value="1"/>
</dbReference>
<organism evidence="3 4">
    <name type="scientific">Candidatus Collierbacteria bacterium CG10_big_fil_rev_8_21_14_0_10_44_9</name>
    <dbReference type="NCBI Taxonomy" id="1974535"/>
    <lineage>
        <taxon>Bacteria</taxon>
        <taxon>Candidatus Collieribacteriota</taxon>
    </lineage>
</organism>
<dbReference type="GO" id="GO:0009432">
    <property type="term" value="P:SOS response"/>
    <property type="evidence" value="ECO:0007669"/>
    <property type="project" value="TreeGrafter"/>
</dbReference>
<accession>A0A2H0VKM5</accession>
<dbReference type="GO" id="GO:0046872">
    <property type="term" value="F:metal ion binding"/>
    <property type="evidence" value="ECO:0007669"/>
    <property type="project" value="InterPro"/>
</dbReference>
<dbReference type="InterPro" id="IPR013651">
    <property type="entry name" value="ATP-grasp_RimK-type"/>
</dbReference>
<reference evidence="4" key="1">
    <citation type="submission" date="2017-09" db="EMBL/GenBank/DDBJ databases">
        <title>Depth-based differentiation of microbial function through sediment-hosted aquifers and enrichment of novel symbionts in the deep terrestrial subsurface.</title>
        <authorList>
            <person name="Probst A.J."/>
            <person name="Ladd B."/>
            <person name="Jarett J.K."/>
            <person name="Geller-Mcgrath D.E."/>
            <person name="Sieber C.M.K."/>
            <person name="Emerson J.B."/>
            <person name="Anantharaman K."/>
            <person name="Thomas B.C."/>
            <person name="Malmstrom R."/>
            <person name="Stieglmeier M."/>
            <person name="Klingl A."/>
            <person name="Woyke T."/>
            <person name="Ryan C.M."/>
            <person name="Banfield J.F."/>
        </authorList>
    </citation>
    <scope>NUCLEOTIDE SEQUENCE [LARGE SCALE GENOMIC DNA]</scope>
</reference>
<evidence type="ECO:0000259" key="2">
    <source>
        <dbReference type="PROSITE" id="PS50975"/>
    </source>
</evidence>
<name>A0A2H0VKM5_9BACT</name>
<dbReference type="Gene3D" id="3.30.470.20">
    <property type="entry name" value="ATP-grasp fold, B domain"/>
    <property type="match status" value="1"/>
</dbReference>
<dbReference type="AlphaFoldDB" id="A0A2H0VKM5"/>
<evidence type="ECO:0000256" key="1">
    <source>
        <dbReference type="PROSITE-ProRule" id="PRU00409"/>
    </source>
</evidence>
<dbReference type="PROSITE" id="PS50975">
    <property type="entry name" value="ATP_GRASP"/>
    <property type="match status" value="1"/>
</dbReference>
<comment type="caution">
    <text evidence="3">The sequence shown here is derived from an EMBL/GenBank/DDBJ whole genome shotgun (WGS) entry which is preliminary data.</text>
</comment>
<protein>
    <recommendedName>
        <fullName evidence="2">ATP-grasp domain-containing protein</fullName>
    </recommendedName>
</protein>
<evidence type="ECO:0000313" key="4">
    <source>
        <dbReference type="Proteomes" id="UP000230796"/>
    </source>
</evidence>
<sequence>MSNTVTLDVLVVYNGSIASSSSDLSPSTIAPFARGTSNSSCNAAYAYLLESFASLKLNAGFSSSVDIVGAGSCKSYWTYTNGAWIKNNKRCKTKQIFGKFSPKNETDFALRELLFSNPQVRSFNSFPLFKLFFDKQKTYDALSNYSIPAITLSGKSLKSIKNSVNSLKKIIKSHPNPKDFTQEIILKDRFGAGGRDIYKLKSDDYEGIKAIQGAHPLLSFIIQPLIRFDRGFNYNGKFVSTDIRLIYLKGKIISCYIRMAKNGDFRCNQHQGGSLVYLKLSAIPKAILKQSQAIAKILGKKRALYTLDFLLSNSDNAYLLEGNTGPGLNWDINNPIDQREAKKLIKKIAQEIFSRTQPKPISKSLLCAPHNSRSKNPFWPRASETLCPA</sequence>
<keyword evidence="1" id="KW-0067">ATP-binding</keyword>
<keyword evidence="1" id="KW-0547">Nucleotide-binding</keyword>
<dbReference type="Proteomes" id="UP000230796">
    <property type="component" value="Unassembled WGS sequence"/>
</dbReference>
<dbReference type="GO" id="GO:0005524">
    <property type="term" value="F:ATP binding"/>
    <property type="evidence" value="ECO:0007669"/>
    <property type="project" value="UniProtKB-UniRule"/>
</dbReference>
<evidence type="ECO:0000313" key="3">
    <source>
        <dbReference type="EMBL" id="PIR98899.1"/>
    </source>
</evidence>
<dbReference type="PANTHER" id="PTHR21621">
    <property type="entry name" value="RIBOSOMAL PROTEIN S6 MODIFICATION PROTEIN"/>
    <property type="match status" value="1"/>
</dbReference>
<dbReference type="EMBL" id="PFAF01000046">
    <property type="protein sequence ID" value="PIR98899.1"/>
    <property type="molecule type" value="Genomic_DNA"/>
</dbReference>
<dbReference type="GO" id="GO:0018169">
    <property type="term" value="F:ribosomal S6-glutamic acid ligase activity"/>
    <property type="evidence" value="ECO:0007669"/>
    <property type="project" value="TreeGrafter"/>
</dbReference>